<dbReference type="CDD" id="cd00082">
    <property type="entry name" value="HisKA"/>
    <property type="match status" value="1"/>
</dbReference>
<comment type="caution">
    <text evidence="10">The sequence shown here is derived from an EMBL/GenBank/DDBJ whole genome shotgun (WGS) entry which is preliminary data.</text>
</comment>
<evidence type="ECO:0000256" key="4">
    <source>
        <dbReference type="ARBA" id="ARBA00022553"/>
    </source>
</evidence>
<dbReference type="Pfam" id="PF00512">
    <property type="entry name" value="HisKA"/>
    <property type="match status" value="1"/>
</dbReference>
<feature type="transmembrane region" description="Helical" evidence="8">
    <location>
        <begin position="253"/>
        <end position="275"/>
    </location>
</feature>
<keyword evidence="11" id="KW-1185">Reference proteome</keyword>
<evidence type="ECO:0000256" key="1">
    <source>
        <dbReference type="ARBA" id="ARBA00000085"/>
    </source>
</evidence>
<dbReference type="RefSeq" id="WP_349138711.1">
    <property type="nucleotide sequence ID" value="NZ_JBBMFT010000001.1"/>
</dbReference>
<dbReference type="InterPro" id="IPR050351">
    <property type="entry name" value="BphY/WalK/GraS-like"/>
</dbReference>
<feature type="transmembrane region" description="Helical" evidence="8">
    <location>
        <begin position="374"/>
        <end position="393"/>
    </location>
</feature>
<feature type="domain" description="Histidine kinase" evidence="9">
    <location>
        <begin position="464"/>
        <end position="677"/>
    </location>
</feature>
<feature type="transmembrane region" description="Helical" evidence="8">
    <location>
        <begin position="284"/>
        <end position="300"/>
    </location>
</feature>
<keyword evidence="7" id="KW-0902">Two-component regulatory system</keyword>
<accession>A0ABV1EN39</accession>
<dbReference type="SUPFAM" id="SSF55874">
    <property type="entry name" value="ATPase domain of HSP90 chaperone/DNA topoisomerase II/histidine kinase"/>
    <property type="match status" value="1"/>
</dbReference>
<sequence>MDTKSRSIKPALAFLAFVLGISLLVFSAAAYFLLFVTYRDSHYAQYFADALQSDYQQTTFFRSAISSRLYSLLDYAAAPEDSAGLPVDTEDYNLLFWVKKDGQTLLSNTNALTSTQAPDGYNFLLYFDGSKVTIHKDGQEIDVYGDGMFRSTEEDWFVPGYTTGNTPYDPSYADITVCMAAAQTPVQYNTSYGLYSLVQDMRTVRAILIWLLIVPPIAGVALIILSIFWHRHKVHADRAIAWFTGHIWLEIKVLLLIPLCFLGAYAIVVSINLLIQGYLHNSPLSYLSVPAVIWWCYFYLNDLRYNFGQLRIHSFCAACARLLRRQELRWPVQQRMDRRSVLQFLLCIPFFLFCAIWVPWLYDYRFYSGLGPLLLAVLCLAGVGLIAAQLWLMKRNRTATADMDRLLAHIKAAGEGQPVDTLPLPEDSDLLDAAQSLAHMEDGLRTALAGQMKSERMKVELIANVSHDLKTPLTSIISYTELLQQEPGLPEHVNDYIRILSDKARRLQTMVQDVFEVSKAATGNLPTHCRPIDFAKLLRQTLADMNEAIEASSFLLRVTLPEEPVWIEADGDRLYRVFQNLIGNALKYSLEGSRIYLQLIVEDTQAQAILQNTSRDELPGGVDLTERFVRGDASRTDGGSGLGLSIARTFTEACGGRFQVQTQADLFTATVAFPLTSKQPEADDTPAEFS</sequence>
<evidence type="ECO:0000256" key="2">
    <source>
        <dbReference type="ARBA" id="ARBA00004370"/>
    </source>
</evidence>
<dbReference type="EMBL" id="JBBMFT010000001">
    <property type="protein sequence ID" value="MEQ2455031.1"/>
    <property type="molecule type" value="Genomic_DNA"/>
</dbReference>
<comment type="catalytic activity">
    <reaction evidence="1">
        <text>ATP + protein L-histidine = ADP + protein N-phospho-L-histidine.</text>
        <dbReference type="EC" id="2.7.13.3"/>
    </reaction>
</comment>
<keyword evidence="4" id="KW-0597">Phosphoprotein</keyword>
<dbReference type="InterPro" id="IPR003661">
    <property type="entry name" value="HisK_dim/P_dom"/>
</dbReference>
<dbReference type="InterPro" id="IPR036890">
    <property type="entry name" value="HATPase_C_sf"/>
</dbReference>
<keyword evidence="8" id="KW-0472">Membrane</keyword>
<dbReference type="Proteomes" id="UP001440599">
    <property type="component" value="Unassembled WGS sequence"/>
</dbReference>
<evidence type="ECO:0000313" key="10">
    <source>
        <dbReference type="EMBL" id="MEQ2455031.1"/>
    </source>
</evidence>
<dbReference type="Gene3D" id="1.10.287.130">
    <property type="match status" value="1"/>
</dbReference>
<dbReference type="GO" id="GO:0016301">
    <property type="term" value="F:kinase activity"/>
    <property type="evidence" value="ECO:0007669"/>
    <property type="project" value="UniProtKB-KW"/>
</dbReference>
<feature type="transmembrane region" description="Helical" evidence="8">
    <location>
        <begin position="12"/>
        <end position="36"/>
    </location>
</feature>
<protein>
    <recommendedName>
        <fullName evidence="3">histidine kinase</fullName>
        <ecNumber evidence="3">2.7.13.3</ecNumber>
    </recommendedName>
</protein>
<evidence type="ECO:0000256" key="7">
    <source>
        <dbReference type="ARBA" id="ARBA00023012"/>
    </source>
</evidence>
<dbReference type="SUPFAM" id="SSF47384">
    <property type="entry name" value="Homodimeric domain of signal transducing histidine kinase"/>
    <property type="match status" value="1"/>
</dbReference>
<gene>
    <name evidence="10" type="ORF">WMO45_00720</name>
</gene>
<dbReference type="Gene3D" id="3.30.565.10">
    <property type="entry name" value="Histidine kinase-like ATPase, C-terminal domain"/>
    <property type="match status" value="1"/>
</dbReference>
<feature type="transmembrane region" description="Helical" evidence="8">
    <location>
        <begin position="207"/>
        <end position="229"/>
    </location>
</feature>
<dbReference type="EC" id="2.7.13.3" evidence="3"/>
<dbReference type="Pfam" id="PF02518">
    <property type="entry name" value="HATPase_c"/>
    <property type="match status" value="1"/>
</dbReference>
<name>A0ABV1EN39_9FIRM</name>
<dbReference type="PANTHER" id="PTHR45453:SF1">
    <property type="entry name" value="PHOSPHATE REGULON SENSOR PROTEIN PHOR"/>
    <property type="match status" value="1"/>
</dbReference>
<evidence type="ECO:0000256" key="6">
    <source>
        <dbReference type="ARBA" id="ARBA00022777"/>
    </source>
</evidence>
<keyword evidence="8" id="KW-1133">Transmembrane helix</keyword>
<dbReference type="InterPro" id="IPR003594">
    <property type="entry name" value="HATPase_dom"/>
</dbReference>
<evidence type="ECO:0000256" key="3">
    <source>
        <dbReference type="ARBA" id="ARBA00012438"/>
    </source>
</evidence>
<keyword evidence="8" id="KW-0812">Transmembrane</keyword>
<proteinExistence type="predicted"/>
<dbReference type="InterPro" id="IPR036097">
    <property type="entry name" value="HisK_dim/P_sf"/>
</dbReference>
<dbReference type="InterPro" id="IPR005467">
    <property type="entry name" value="His_kinase_dom"/>
</dbReference>
<evidence type="ECO:0000256" key="8">
    <source>
        <dbReference type="SAM" id="Phobius"/>
    </source>
</evidence>
<organism evidence="10 11">
    <name type="scientific">Flavonifractor hominis</name>
    <dbReference type="NCBI Taxonomy" id="3133178"/>
    <lineage>
        <taxon>Bacteria</taxon>
        <taxon>Bacillati</taxon>
        <taxon>Bacillota</taxon>
        <taxon>Clostridia</taxon>
        <taxon>Eubacteriales</taxon>
        <taxon>Oscillospiraceae</taxon>
        <taxon>Flavonifractor</taxon>
    </lineage>
</organism>
<reference evidence="10 11" key="1">
    <citation type="submission" date="2024-03" db="EMBL/GenBank/DDBJ databases">
        <title>Human intestinal bacterial collection.</title>
        <authorList>
            <person name="Pauvert C."/>
            <person name="Hitch T.C.A."/>
            <person name="Clavel T."/>
        </authorList>
    </citation>
    <scope>NUCLEOTIDE SEQUENCE [LARGE SCALE GENOMIC DNA]</scope>
    <source>
        <strain evidence="10 11">CLA-AP-H34</strain>
    </source>
</reference>
<dbReference type="SMART" id="SM00387">
    <property type="entry name" value="HATPase_c"/>
    <property type="match status" value="1"/>
</dbReference>
<feature type="transmembrane region" description="Helical" evidence="8">
    <location>
        <begin position="344"/>
        <end position="362"/>
    </location>
</feature>
<evidence type="ECO:0000256" key="5">
    <source>
        <dbReference type="ARBA" id="ARBA00022679"/>
    </source>
</evidence>
<keyword evidence="5" id="KW-0808">Transferase</keyword>
<dbReference type="PROSITE" id="PS50109">
    <property type="entry name" value="HIS_KIN"/>
    <property type="match status" value="1"/>
</dbReference>
<comment type="subcellular location">
    <subcellularLocation>
        <location evidence="2">Membrane</location>
    </subcellularLocation>
</comment>
<evidence type="ECO:0000313" key="11">
    <source>
        <dbReference type="Proteomes" id="UP001440599"/>
    </source>
</evidence>
<keyword evidence="6 10" id="KW-0418">Kinase</keyword>
<dbReference type="PANTHER" id="PTHR45453">
    <property type="entry name" value="PHOSPHATE REGULON SENSOR PROTEIN PHOR"/>
    <property type="match status" value="1"/>
</dbReference>
<dbReference type="SMART" id="SM00388">
    <property type="entry name" value="HisKA"/>
    <property type="match status" value="1"/>
</dbReference>
<evidence type="ECO:0000259" key="9">
    <source>
        <dbReference type="PROSITE" id="PS50109"/>
    </source>
</evidence>